<proteinExistence type="predicted"/>
<comment type="caution">
    <text evidence="4">The sequence shown here is derived from an EMBL/GenBank/DDBJ whole genome shotgun (WGS) entry which is preliminary data.</text>
</comment>
<dbReference type="OrthoDB" id="696485at2759"/>
<feature type="signal peptide" evidence="2">
    <location>
        <begin position="1"/>
        <end position="18"/>
    </location>
</feature>
<dbReference type="Proteomes" id="UP001153076">
    <property type="component" value="Unassembled WGS sequence"/>
</dbReference>
<gene>
    <name evidence="4" type="ORF">Cgig2_031237</name>
</gene>
<keyword evidence="2" id="KW-0732">Signal</keyword>
<evidence type="ECO:0000259" key="3">
    <source>
        <dbReference type="Pfam" id="PF13966"/>
    </source>
</evidence>
<keyword evidence="5" id="KW-1185">Reference proteome</keyword>
<accession>A0A9Q1QKT7</accession>
<evidence type="ECO:0000313" key="4">
    <source>
        <dbReference type="EMBL" id="KAJ8445424.1"/>
    </source>
</evidence>
<dbReference type="Pfam" id="PF13966">
    <property type="entry name" value="zf-RVT"/>
    <property type="match status" value="1"/>
</dbReference>
<sequence>MICALSSLKFILTFPTMAQMEETLNNHEELDIWFSNIKKWSIYDSCETRRVWLEVFGVLSCGWCWENFKRIASLRGQLITLGKAISRTDSFESMKMLIVTDVFNKIDQDTVLNLGDGDYRLMIREIGTAVQIVHNDYIPFPNTPLENMDSSGDIPGFEDLMASLEADNDMAQSNIRRDDPSMADTKREVAQQTPDKQNSNSNSKMGSVRPILSSNKDSIYSIARTKIVSFSQNGYSKELLKLSQQPLSLGNQQNLERLEAQKPPEYGTPDFNQVNDVCRITYSKASGNPKAVNIVEELPEEGEIRAQSNETVEPTPGFELQKNLKTKVAPVTRLLRTKKGSTRRNNCVNPKSDTLLSQSRRDFNEVLDFSERRGAMHNTASMRDMKALVQDLQFIDLEIDIQFTWMRKNSASRIDRILVDKEEEFSSNKLLHKVDKVMHQTAEVDCVFSLVWINLAPPKVEFFSWIALLGKLTKHKLLRKGIISDQDLICNFCGIHNEDLDHVLVTCAFSWSIWSRFIQALDRQMDKKDTFRQLYEAWLAQRINNKIKKKIWTTTFFAVSWSLWMKRNGVVFEQQDLDAETLYHAIKWRIGL</sequence>
<dbReference type="Gene3D" id="3.60.10.10">
    <property type="entry name" value="Endonuclease/exonuclease/phosphatase"/>
    <property type="match status" value="1"/>
</dbReference>
<feature type="chain" id="PRO_5040221806" description="Reverse transcriptase zinc-binding domain-containing protein" evidence="2">
    <location>
        <begin position="19"/>
        <end position="592"/>
    </location>
</feature>
<dbReference type="EMBL" id="JAKOGI010000077">
    <property type="protein sequence ID" value="KAJ8445424.1"/>
    <property type="molecule type" value="Genomic_DNA"/>
</dbReference>
<feature type="domain" description="Reverse transcriptase zinc-binding" evidence="3">
    <location>
        <begin position="437"/>
        <end position="514"/>
    </location>
</feature>
<feature type="compositionally biased region" description="Polar residues" evidence="1">
    <location>
        <begin position="190"/>
        <end position="205"/>
    </location>
</feature>
<dbReference type="InterPro" id="IPR036691">
    <property type="entry name" value="Endo/exonu/phosph_ase_sf"/>
</dbReference>
<protein>
    <recommendedName>
        <fullName evidence="3">Reverse transcriptase zinc-binding domain-containing protein</fullName>
    </recommendedName>
</protein>
<feature type="region of interest" description="Disordered" evidence="1">
    <location>
        <begin position="173"/>
        <end position="210"/>
    </location>
</feature>
<dbReference type="AlphaFoldDB" id="A0A9Q1QKT7"/>
<feature type="compositionally biased region" description="Basic and acidic residues" evidence="1">
    <location>
        <begin position="175"/>
        <end position="189"/>
    </location>
</feature>
<organism evidence="4 5">
    <name type="scientific">Carnegiea gigantea</name>
    <dbReference type="NCBI Taxonomy" id="171969"/>
    <lineage>
        <taxon>Eukaryota</taxon>
        <taxon>Viridiplantae</taxon>
        <taxon>Streptophyta</taxon>
        <taxon>Embryophyta</taxon>
        <taxon>Tracheophyta</taxon>
        <taxon>Spermatophyta</taxon>
        <taxon>Magnoliopsida</taxon>
        <taxon>eudicotyledons</taxon>
        <taxon>Gunneridae</taxon>
        <taxon>Pentapetalae</taxon>
        <taxon>Caryophyllales</taxon>
        <taxon>Cactineae</taxon>
        <taxon>Cactaceae</taxon>
        <taxon>Cactoideae</taxon>
        <taxon>Echinocereeae</taxon>
        <taxon>Carnegiea</taxon>
    </lineage>
</organism>
<dbReference type="InterPro" id="IPR026960">
    <property type="entry name" value="RVT-Znf"/>
</dbReference>
<evidence type="ECO:0000256" key="1">
    <source>
        <dbReference type="SAM" id="MobiDB-lite"/>
    </source>
</evidence>
<evidence type="ECO:0000256" key="2">
    <source>
        <dbReference type="SAM" id="SignalP"/>
    </source>
</evidence>
<evidence type="ECO:0000313" key="5">
    <source>
        <dbReference type="Proteomes" id="UP001153076"/>
    </source>
</evidence>
<name>A0A9Q1QKT7_9CARY</name>
<reference evidence="4" key="1">
    <citation type="submission" date="2022-04" db="EMBL/GenBank/DDBJ databases">
        <title>Carnegiea gigantea Genome sequencing and assembly v2.</title>
        <authorList>
            <person name="Copetti D."/>
            <person name="Sanderson M.J."/>
            <person name="Burquez A."/>
            <person name="Wojciechowski M.F."/>
        </authorList>
    </citation>
    <scope>NUCLEOTIDE SEQUENCE</scope>
    <source>
        <strain evidence="4">SGP5-SGP5p</strain>
        <tissue evidence="4">Aerial part</tissue>
    </source>
</reference>